<evidence type="ECO:0000256" key="3">
    <source>
        <dbReference type="ARBA" id="ARBA00005634"/>
    </source>
</evidence>
<dbReference type="PANTHER" id="PTHR12147">
    <property type="entry name" value="METALLOPEPTIDASE M28 FAMILY MEMBER"/>
    <property type="match status" value="1"/>
</dbReference>
<dbReference type="Pfam" id="PF04389">
    <property type="entry name" value="Peptidase_M28"/>
    <property type="match status" value="1"/>
</dbReference>
<dbReference type="EMBL" id="MU155227">
    <property type="protein sequence ID" value="KAF9478741.1"/>
    <property type="molecule type" value="Genomic_DNA"/>
</dbReference>
<sequence length="470" mass="50518">MEVSEVKFVLVVGKSKCSTSLAYSQIPGLQQPLDIWPPGPGNVLIAQQPDLELATMLSQIDPKRIQAIITKLVSFGTRHTLSNQTDPVRGIGAARDWIASEMRAIAAPSKGRMVVTVPNYVQQPTTRIPNATVISNIVATLTGSKEPNRVYVVSGHYDSRVTNVLNGVDDAPGADDDASGVAVSMELARVMATHQPAATIMFAVVAGEEQGLFGSNFMATTLKQQGVDVLGMLDNDIVGASKGDDGKSDPFNIRMFVSGIPSSNTAAQNNALASIGGENDSPAHQLGRFVAEVSQNFVTQMNVRTIYRPDRFLRGGDQESFLSQGFPAVRFTEPHENFAHQHQDVRVANGTQFGDLIEFVDFEFNARVAKVNGAALWSLAQAPGTPKGVFIDTTVLTNNSTLRWAADSNPDIAGYEVVWRESDLPQWNRVIPVGLVNSVTVNLSKDNVQMGVRAVGKNGFKSPAAFPMPG</sequence>
<dbReference type="GO" id="GO:0046872">
    <property type="term" value="F:metal ion binding"/>
    <property type="evidence" value="ECO:0007669"/>
    <property type="project" value="UniProtKB-KW"/>
</dbReference>
<evidence type="ECO:0000256" key="9">
    <source>
        <dbReference type="ARBA" id="ARBA00023049"/>
    </source>
</evidence>
<feature type="domain" description="Fibronectin type-III" evidence="11">
    <location>
        <begin position="382"/>
        <end position="470"/>
    </location>
</feature>
<dbReference type="AlphaFoldDB" id="A0A9P5Z3F8"/>
<dbReference type="EC" id="3.4.-.-" evidence="10"/>
<evidence type="ECO:0000256" key="4">
    <source>
        <dbReference type="ARBA" id="ARBA00022525"/>
    </source>
</evidence>
<dbReference type="Gene3D" id="3.40.630.10">
    <property type="entry name" value="Zn peptidases"/>
    <property type="match status" value="1"/>
</dbReference>
<comment type="similarity">
    <text evidence="3">Belongs to the peptidase M28 family. M28B subfamily.</text>
</comment>
<evidence type="ECO:0000256" key="2">
    <source>
        <dbReference type="ARBA" id="ARBA00004613"/>
    </source>
</evidence>
<accession>A0A9P5Z3F8</accession>
<dbReference type="InterPro" id="IPR045175">
    <property type="entry name" value="M28_fam"/>
</dbReference>
<dbReference type="InterPro" id="IPR036116">
    <property type="entry name" value="FN3_sf"/>
</dbReference>
<dbReference type="InterPro" id="IPR007484">
    <property type="entry name" value="Peptidase_M28"/>
</dbReference>
<keyword evidence="7 10" id="KW-0378">Hydrolase</keyword>
<dbReference type="OrthoDB" id="10013407at2759"/>
<keyword evidence="5 10" id="KW-0645">Protease</keyword>
<dbReference type="InterPro" id="IPR003961">
    <property type="entry name" value="FN3_dom"/>
</dbReference>
<dbReference type="SUPFAM" id="SSF49265">
    <property type="entry name" value="Fibronectin type III"/>
    <property type="match status" value="1"/>
</dbReference>
<evidence type="ECO:0000313" key="12">
    <source>
        <dbReference type="EMBL" id="KAF9478741.1"/>
    </source>
</evidence>
<name>A0A9P5Z3F8_9AGAR</name>
<evidence type="ECO:0000256" key="7">
    <source>
        <dbReference type="ARBA" id="ARBA00022801"/>
    </source>
</evidence>
<comment type="caution">
    <text evidence="12">The sequence shown here is derived from an EMBL/GenBank/DDBJ whole genome shotgun (WGS) entry which is preliminary data.</text>
</comment>
<dbReference type="PANTHER" id="PTHR12147:SF26">
    <property type="entry name" value="PEPTIDASE M28 DOMAIN-CONTAINING PROTEIN"/>
    <property type="match status" value="1"/>
</dbReference>
<evidence type="ECO:0000259" key="11">
    <source>
        <dbReference type="PROSITE" id="PS50853"/>
    </source>
</evidence>
<dbReference type="GO" id="GO:0005576">
    <property type="term" value="C:extracellular region"/>
    <property type="evidence" value="ECO:0007669"/>
    <property type="project" value="UniProtKB-SubCell"/>
</dbReference>
<keyword evidence="13" id="KW-1185">Reference proteome</keyword>
<reference evidence="12" key="1">
    <citation type="submission" date="2020-11" db="EMBL/GenBank/DDBJ databases">
        <authorList>
            <consortium name="DOE Joint Genome Institute"/>
            <person name="Ahrendt S."/>
            <person name="Riley R."/>
            <person name="Andreopoulos W."/>
            <person name="Labutti K."/>
            <person name="Pangilinan J."/>
            <person name="Ruiz-Duenas F.J."/>
            <person name="Barrasa J.M."/>
            <person name="Sanchez-Garcia M."/>
            <person name="Camarero S."/>
            <person name="Miyauchi S."/>
            <person name="Serrano A."/>
            <person name="Linde D."/>
            <person name="Babiker R."/>
            <person name="Drula E."/>
            <person name="Ayuso-Fernandez I."/>
            <person name="Pacheco R."/>
            <person name="Padilla G."/>
            <person name="Ferreira P."/>
            <person name="Barriuso J."/>
            <person name="Kellner H."/>
            <person name="Castanera R."/>
            <person name="Alfaro M."/>
            <person name="Ramirez L."/>
            <person name="Pisabarro A.G."/>
            <person name="Kuo A."/>
            <person name="Tritt A."/>
            <person name="Lipzen A."/>
            <person name="He G."/>
            <person name="Yan M."/>
            <person name="Ng V."/>
            <person name="Cullen D."/>
            <person name="Martin F."/>
            <person name="Rosso M.-N."/>
            <person name="Henrissat B."/>
            <person name="Hibbett D."/>
            <person name="Martinez A.T."/>
            <person name="Grigoriev I.V."/>
        </authorList>
    </citation>
    <scope>NUCLEOTIDE SEQUENCE</scope>
    <source>
        <strain evidence="12">CIRM-BRFM 674</strain>
    </source>
</reference>
<evidence type="ECO:0000256" key="6">
    <source>
        <dbReference type="ARBA" id="ARBA00022723"/>
    </source>
</evidence>
<dbReference type="Proteomes" id="UP000807469">
    <property type="component" value="Unassembled WGS sequence"/>
</dbReference>
<evidence type="ECO:0000256" key="1">
    <source>
        <dbReference type="ARBA" id="ARBA00001947"/>
    </source>
</evidence>
<evidence type="ECO:0000313" key="13">
    <source>
        <dbReference type="Proteomes" id="UP000807469"/>
    </source>
</evidence>
<dbReference type="PROSITE" id="PS50853">
    <property type="entry name" value="FN3"/>
    <property type="match status" value="1"/>
</dbReference>
<organism evidence="12 13">
    <name type="scientific">Pholiota conissans</name>
    <dbReference type="NCBI Taxonomy" id="109636"/>
    <lineage>
        <taxon>Eukaryota</taxon>
        <taxon>Fungi</taxon>
        <taxon>Dikarya</taxon>
        <taxon>Basidiomycota</taxon>
        <taxon>Agaricomycotina</taxon>
        <taxon>Agaricomycetes</taxon>
        <taxon>Agaricomycetidae</taxon>
        <taxon>Agaricales</taxon>
        <taxon>Agaricineae</taxon>
        <taxon>Strophariaceae</taxon>
        <taxon>Pholiota</taxon>
    </lineage>
</organism>
<protein>
    <recommendedName>
        <fullName evidence="10">Peptide hydrolase</fullName>
        <ecNumber evidence="10">3.4.-.-</ecNumber>
    </recommendedName>
</protein>
<dbReference type="SUPFAM" id="SSF53187">
    <property type="entry name" value="Zn-dependent exopeptidases"/>
    <property type="match status" value="1"/>
</dbReference>
<evidence type="ECO:0000256" key="10">
    <source>
        <dbReference type="RuleBase" id="RU361240"/>
    </source>
</evidence>
<comment type="cofactor">
    <cofactor evidence="1">
        <name>Zn(2+)</name>
        <dbReference type="ChEBI" id="CHEBI:29105"/>
    </cofactor>
</comment>
<comment type="subcellular location">
    <subcellularLocation>
        <location evidence="2">Secreted</location>
    </subcellularLocation>
</comment>
<evidence type="ECO:0000256" key="8">
    <source>
        <dbReference type="ARBA" id="ARBA00022833"/>
    </source>
</evidence>
<keyword evidence="9" id="KW-0482">Metalloprotease</keyword>
<dbReference type="GO" id="GO:0006508">
    <property type="term" value="P:proteolysis"/>
    <property type="evidence" value="ECO:0007669"/>
    <property type="project" value="UniProtKB-KW"/>
</dbReference>
<proteinExistence type="inferred from homology"/>
<evidence type="ECO:0000256" key="5">
    <source>
        <dbReference type="ARBA" id="ARBA00022670"/>
    </source>
</evidence>
<dbReference type="CDD" id="cd00063">
    <property type="entry name" value="FN3"/>
    <property type="match status" value="1"/>
</dbReference>
<keyword evidence="8 10" id="KW-0862">Zinc</keyword>
<gene>
    <name evidence="12" type="ORF">BDN70DRAFT_728346</name>
</gene>
<dbReference type="GO" id="GO:0008235">
    <property type="term" value="F:metalloexopeptidase activity"/>
    <property type="evidence" value="ECO:0007669"/>
    <property type="project" value="InterPro"/>
</dbReference>
<keyword evidence="4" id="KW-0964">Secreted</keyword>
<keyword evidence="6 10" id="KW-0479">Metal-binding</keyword>